<dbReference type="VEuPathDB" id="FungiDB:Z518_07201"/>
<dbReference type="RefSeq" id="XP_013270784.1">
    <property type="nucleotide sequence ID" value="XM_013415330.1"/>
</dbReference>
<dbReference type="SUPFAM" id="SSF46785">
    <property type="entry name" value="Winged helix' DNA-binding domain"/>
    <property type="match status" value="1"/>
</dbReference>
<dbReference type="PROSITE" id="PS50069">
    <property type="entry name" value="CULLIN_2"/>
    <property type="match status" value="1"/>
</dbReference>
<dbReference type="SUPFAM" id="SSF74788">
    <property type="entry name" value="Cullin repeat-like"/>
    <property type="match status" value="1"/>
</dbReference>
<gene>
    <name evidence="7" type="ORF">Z518_07201</name>
</gene>
<dbReference type="InterPro" id="IPR016158">
    <property type="entry name" value="Cullin_homology"/>
</dbReference>
<dbReference type="EMBL" id="KN847479">
    <property type="protein sequence ID" value="KIX03648.1"/>
    <property type="molecule type" value="Genomic_DNA"/>
</dbReference>
<dbReference type="Gene3D" id="3.30.230.130">
    <property type="entry name" value="Cullin, Chain C, Domain 2"/>
    <property type="match status" value="1"/>
</dbReference>
<evidence type="ECO:0000256" key="5">
    <source>
        <dbReference type="RuleBase" id="RU003829"/>
    </source>
</evidence>
<dbReference type="InterPro" id="IPR036390">
    <property type="entry name" value="WH_DNA-bd_sf"/>
</dbReference>
<dbReference type="GO" id="GO:0006511">
    <property type="term" value="P:ubiquitin-dependent protein catabolic process"/>
    <property type="evidence" value="ECO:0007669"/>
    <property type="project" value="InterPro"/>
</dbReference>
<dbReference type="InterPro" id="IPR019559">
    <property type="entry name" value="Cullin_neddylation_domain"/>
</dbReference>
<dbReference type="FunFam" id="1.10.10.10:FF:000014">
    <property type="entry name" value="Cullin 1"/>
    <property type="match status" value="1"/>
</dbReference>
<dbReference type="SUPFAM" id="SSF75632">
    <property type="entry name" value="Cullin homology domain"/>
    <property type="match status" value="1"/>
</dbReference>
<comment type="similarity">
    <text evidence="1 4 5">Belongs to the cullin family.</text>
</comment>
<dbReference type="SMART" id="SM00884">
    <property type="entry name" value="Cullin_Nedd8"/>
    <property type="match status" value="1"/>
</dbReference>
<dbReference type="GO" id="GO:0031625">
    <property type="term" value="F:ubiquitin protein ligase binding"/>
    <property type="evidence" value="ECO:0007669"/>
    <property type="project" value="InterPro"/>
</dbReference>
<dbReference type="InterPro" id="IPR036317">
    <property type="entry name" value="Cullin_homology_sf"/>
</dbReference>
<dbReference type="Proteomes" id="UP000053617">
    <property type="component" value="Unassembled WGS sequence"/>
</dbReference>
<dbReference type="InterPro" id="IPR059120">
    <property type="entry name" value="Cullin-like_AB"/>
</dbReference>
<dbReference type="FunFam" id="1.20.1310.10:FF:000002">
    <property type="entry name" value="cullin-3 isoform X1"/>
    <property type="match status" value="1"/>
</dbReference>
<dbReference type="GeneID" id="25295272"/>
<reference evidence="7 8" key="1">
    <citation type="submission" date="2015-01" db="EMBL/GenBank/DDBJ databases">
        <title>The Genome Sequence of Rhinocladiella mackenzie CBS 650.93.</title>
        <authorList>
            <consortium name="The Broad Institute Genomics Platform"/>
            <person name="Cuomo C."/>
            <person name="de Hoog S."/>
            <person name="Gorbushina A."/>
            <person name="Stielow B."/>
            <person name="Teixiera M."/>
            <person name="Abouelleil A."/>
            <person name="Chapman S.B."/>
            <person name="Priest M."/>
            <person name="Young S.K."/>
            <person name="Wortman J."/>
            <person name="Nusbaum C."/>
            <person name="Birren B."/>
        </authorList>
    </citation>
    <scope>NUCLEOTIDE SEQUENCE [LARGE SCALE GENOMIC DNA]</scope>
    <source>
        <strain evidence="7 8">CBS 650.93</strain>
    </source>
</reference>
<dbReference type="AlphaFoldDB" id="A0A0D2GZM7"/>
<accession>A0A0D2GZM7</accession>
<evidence type="ECO:0000259" key="6">
    <source>
        <dbReference type="PROSITE" id="PS50069"/>
    </source>
</evidence>
<dbReference type="Pfam" id="PF10557">
    <property type="entry name" value="Cullin_Nedd8"/>
    <property type="match status" value="1"/>
</dbReference>
<keyword evidence="3" id="KW-0832">Ubl conjugation</keyword>
<dbReference type="InterPro" id="IPR016159">
    <property type="entry name" value="Cullin_repeat-like_dom_sf"/>
</dbReference>
<evidence type="ECO:0000313" key="8">
    <source>
        <dbReference type="Proteomes" id="UP000053617"/>
    </source>
</evidence>
<dbReference type="InterPro" id="IPR045093">
    <property type="entry name" value="Cullin"/>
</dbReference>
<evidence type="ECO:0000313" key="7">
    <source>
        <dbReference type="EMBL" id="KIX03648.1"/>
    </source>
</evidence>
<keyword evidence="2" id="KW-1017">Isopeptide bond</keyword>
<dbReference type="FunFam" id="3.30.230.130:FF:000011">
    <property type="entry name" value="SCF ubiquitin ligase subunit CulC, putative"/>
    <property type="match status" value="1"/>
</dbReference>
<protein>
    <submittedName>
        <fullName evidence="7">Rhinocladiella mackenziei CBS 650.93 unplaced genomic scaffold supercont1.5, whole genome shotgun sequence</fullName>
    </submittedName>
</protein>
<dbReference type="PANTHER" id="PTHR11932">
    <property type="entry name" value="CULLIN"/>
    <property type="match status" value="1"/>
</dbReference>
<name>A0A0D2GZM7_9EURO</name>
<evidence type="ECO:0000256" key="1">
    <source>
        <dbReference type="ARBA" id="ARBA00006019"/>
    </source>
</evidence>
<dbReference type="OrthoDB" id="27073at2759"/>
<dbReference type="HOGENOM" id="CLU_004747_7_1_1"/>
<dbReference type="STRING" id="1442369.A0A0D2GZM7"/>
<dbReference type="InterPro" id="IPR036388">
    <property type="entry name" value="WH-like_DNA-bd_sf"/>
</dbReference>
<keyword evidence="8" id="KW-1185">Reference proteome</keyword>
<evidence type="ECO:0000256" key="3">
    <source>
        <dbReference type="ARBA" id="ARBA00022843"/>
    </source>
</evidence>
<dbReference type="FunFam" id="1.20.1310.10:FF:000036">
    <property type="entry name" value="SCF ubiquitin ligase subunit CulC, putative"/>
    <property type="match status" value="1"/>
</dbReference>
<dbReference type="FunFam" id="1.20.1310.10:FF:000061">
    <property type="entry name" value="Related to cullulin 3"/>
    <property type="match status" value="1"/>
</dbReference>
<organism evidence="7 8">
    <name type="scientific">Rhinocladiella mackenziei CBS 650.93</name>
    <dbReference type="NCBI Taxonomy" id="1442369"/>
    <lineage>
        <taxon>Eukaryota</taxon>
        <taxon>Fungi</taxon>
        <taxon>Dikarya</taxon>
        <taxon>Ascomycota</taxon>
        <taxon>Pezizomycotina</taxon>
        <taxon>Eurotiomycetes</taxon>
        <taxon>Chaetothyriomycetidae</taxon>
        <taxon>Chaetothyriales</taxon>
        <taxon>Herpotrichiellaceae</taxon>
        <taxon>Rhinocladiella</taxon>
    </lineage>
</organism>
<feature type="domain" description="Cullin family profile" evidence="6">
    <location>
        <begin position="439"/>
        <end position="685"/>
    </location>
</feature>
<dbReference type="Gene3D" id="1.10.10.10">
    <property type="entry name" value="Winged helix-like DNA-binding domain superfamily/Winged helix DNA-binding domain"/>
    <property type="match status" value="1"/>
</dbReference>
<dbReference type="Gene3D" id="1.20.1310.10">
    <property type="entry name" value="Cullin Repeats"/>
    <property type="match status" value="4"/>
</dbReference>
<dbReference type="FunFam" id="1.20.1310.10:FF:000001">
    <property type="entry name" value="Cullin 3"/>
    <property type="match status" value="1"/>
</dbReference>
<proteinExistence type="inferred from homology"/>
<dbReference type="Pfam" id="PF26557">
    <property type="entry name" value="Cullin_AB"/>
    <property type="match status" value="1"/>
</dbReference>
<dbReference type="Pfam" id="PF00888">
    <property type="entry name" value="Cullin"/>
    <property type="match status" value="1"/>
</dbReference>
<evidence type="ECO:0000256" key="2">
    <source>
        <dbReference type="ARBA" id="ARBA00022499"/>
    </source>
</evidence>
<sequence length="820" mass="94711">MYVHAADNLGFVKGLTKDDVDFDSIWLHLSTAFQEIHSKNASRLSFEELFRGAYKLVLKKKQDLLYDRVVQLEEAWLRDSVRAKITPLITPTLTMANWDQTAGAQSNERRIAGERFIKALKDAFEDHQLCMGMITDVLMYMDRVYVQDQRRPPVFATAMALFRTQVLRTPFSSDATFDTLSLLEMVILDMIKMERKGEMIDRTLIRACCFMLEGLYETFTEDESTKLYLTSFEPKFLEASRKFYRDEGQLLLGEADASTFCIHARKRLLEEVERCQQTISPISEPKIKAVVEKELISNHIRDVINMDGTGVKSMLDNDKIHDLSNVYDLVARVDPKKLALKEAVQKRVIELGTEINKNAMVIGDAPPLPKAAPKTGTDGKAATEKTLNQQTQAAITWVEQILELKTKYDKLWIQAFKKDAVMEKALEISFQDFINVNERSPEHLSLFLDEYLKRGCKDKTEAEVDALLDNGILLLQYLANKDSFETYYKRHMAKRLLMKKSVSREMERQMLSKMKMKIGNQFTQKLEGLIRDTELSDNLTTQYREYVDRLGDPDPKRIDLDCRVLTTTVWPFETLFKADNEESQRECKFPAPVERLRQRFQKFYLDKHTGRKLTWMPSLGDADMRATFTAGGKTRRYEINVSTYAMIILMLFNDLPPGECLTFEQIAAETNIPKHDLIRNLQSLSLVPKWRVLKKEPMSKDIKPSDNFYFNEEFSSQFLKIKVSVVAGGANRVENSEERRATQKRTDEERGHVVEAAIVRIMKSRKTLSHSQLMTETIAQLSSRFQPDVNMIKKKIEGLIDREYLERGPDPEKPSYMYLA</sequence>
<dbReference type="SMART" id="SM00182">
    <property type="entry name" value="CULLIN"/>
    <property type="match status" value="1"/>
</dbReference>
<dbReference type="InterPro" id="IPR001373">
    <property type="entry name" value="Cullin_N"/>
</dbReference>
<evidence type="ECO:0000256" key="4">
    <source>
        <dbReference type="PROSITE-ProRule" id="PRU00330"/>
    </source>
</evidence>